<dbReference type="InterPro" id="IPR029132">
    <property type="entry name" value="CBAH/NAAA_C"/>
</dbReference>
<keyword evidence="5" id="KW-1185">Reference proteome</keyword>
<accession>A0A849VKM2</accession>
<dbReference type="SUPFAM" id="SSF56235">
    <property type="entry name" value="N-terminal nucleophile aminohydrolases (Ntn hydrolases)"/>
    <property type="match status" value="1"/>
</dbReference>
<dbReference type="InterPro" id="IPR029055">
    <property type="entry name" value="Ntn_hydrolases_N"/>
</dbReference>
<comment type="similarity">
    <text evidence="1">Belongs to the peptidase C59 family.</text>
</comment>
<dbReference type="InterPro" id="IPR052193">
    <property type="entry name" value="Peptidase_C59"/>
</dbReference>
<organism evidence="4 5">
    <name type="scientific">Pseudoalteromonas caenipelagi</name>
    <dbReference type="NCBI Taxonomy" id="2726988"/>
    <lineage>
        <taxon>Bacteria</taxon>
        <taxon>Pseudomonadati</taxon>
        <taxon>Pseudomonadota</taxon>
        <taxon>Gammaproteobacteria</taxon>
        <taxon>Alteromonadales</taxon>
        <taxon>Pseudoalteromonadaceae</taxon>
        <taxon>Pseudoalteromonas</taxon>
    </lineage>
</organism>
<proteinExistence type="inferred from homology"/>
<evidence type="ECO:0000313" key="4">
    <source>
        <dbReference type="EMBL" id="NOU52251.1"/>
    </source>
</evidence>
<dbReference type="Gene3D" id="3.60.60.10">
    <property type="entry name" value="Penicillin V Acylase, Chain A"/>
    <property type="match status" value="1"/>
</dbReference>
<reference evidence="4 5" key="1">
    <citation type="submission" date="2020-04" db="EMBL/GenBank/DDBJ databases">
        <title>Pseudoalteromonas caenipelagi sp. nov., isolated from a tidal flat.</title>
        <authorList>
            <person name="Park S."/>
            <person name="Yoon J.-H."/>
        </authorList>
    </citation>
    <scope>NUCLEOTIDE SEQUENCE [LARGE SCALE GENOMIC DNA]</scope>
    <source>
        <strain evidence="4 5">JBTF-M23</strain>
    </source>
</reference>
<feature type="domain" description="Choloylglycine hydrolase/NAAA C-terminal" evidence="3">
    <location>
        <begin position="24"/>
        <end position="341"/>
    </location>
</feature>
<keyword evidence="2 4" id="KW-0378">Hydrolase</keyword>
<gene>
    <name evidence="4" type="ORF">HG263_17110</name>
</gene>
<dbReference type="PANTHER" id="PTHR35527">
    <property type="entry name" value="CHOLOYLGLYCINE HYDROLASE"/>
    <property type="match status" value="1"/>
</dbReference>
<evidence type="ECO:0000256" key="1">
    <source>
        <dbReference type="ARBA" id="ARBA00006625"/>
    </source>
</evidence>
<protein>
    <submittedName>
        <fullName evidence="4">Linear amide C-N hydrolase</fullName>
    </submittedName>
</protein>
<dbReference type="PANTHER" id="PTHR35527:SF2">
    <property type="entry name" value="HYDROLASE"/>
    <property type="match status" value="1"/>
</dbReference>
<dbReference type="EMBL" id="JABBPG010000008">
    <property type="protein sequence ID" value="NOU52251.1"/>
    <property type="molecule type" value="Genomic_DNA"/>
</dbReference>
<evidence type="ECO:0000259" key="3">
    <source>
        <dbReference type="Pfam" id="PF02275"/>
    </source>
</evidence>
<evidence type="ECO:0000313" key="5">
    <source>
        <dbReference type="Proteomes" id="UP000586305"/>
    </source>
</evidence>
<name>A0A849VKM2_9GAMM</name>
<dbReference type="RefSeq" id="WP_171627310.1">
    <property type="nucleotide sequence ID" value="NZ_JABBPG010000008.1"/>
</dbReference>
<evidence type="ECO:0000256" key="2">
    <source>
        <dbReference type="ARBA" id="ARBA00022801"/>
    </source>
</evidence>
<sequence>MCTNFVITTETSSKEKIPFTIPDAVIVGRTMEFGNQSVANGQVTILPKGEQLYSYGKTKAHHKYCIVGVNINVTTDDNNDDGYVAQLLGNCLSDGMNEEGLTCGSLWLPGSEYLTTEKIQDNDIPVYLFTNWVLGNFSSTEEVEQAVNSRDYRFFEVAKLPLPLHFPITDKSGKSIVIEFSSKHGTPCVYNNELGVLTNAPTYPEQLANLNAMLREHKFSPYNPPQIACSIEAPQGEGYGLAGLPGDPVPASRFVKTAVLKQFATDAQAGYKIKNAADAKTLAYHLINSVDLPKGVTRYGDAHLSEGSDYTQWVVVKDLSHGEFQIRKYDSPIPYKIDFDTISQLDLTAPMYIDVPKDVDALPLIPNT</sequence>
<dbReference type="Pfam" id="PF02275">
    <property type="entry name" value="CBAH"/>
    <property type="match status" value="1"/>
</dbReference>
<dbReference type="Proteomes" id="UP000586305">
    <property type="component" value="Unassembled WGS sequence"/>
</dbReference>
<dbReference type="GO" id="GO:0016787">
    <property type="term" value="F:hydrolase activity"/>
    <property type="evidence" value="ECO:0007669"/>
    <property type="project" value="UniProtKB-KW"/>
</dbReference>
<dbReference type="AlphaFoldDB" id="A0A849VKM2"/>
<comment type="caution">
    <text evidence="4">The sequence shown here is derived from an EMBL/GenBank/DDBJ whole genome shotgun (WGS) entry which is preliminary data.</text>
</comment>